<feature type="compositionally biased region" description="Basic and acidic residues" evidence="1">
    <location>
        <begin position="63"/>
        <end position="77"/>
    </location>
</feature>
<feature type="non-terminal residue" evidence="3">
    <location>
        <position position="1"/>
    </location>
</feature>
<feature type="domain" description="Sodium channel modifier 1 acidic C-terminal" evidence="2">
    <location>
        <begin position="111"/>
        <end position="157"/>
    </location>
</feature>
<dbReference type="PANTHER" id="PTHR32297:SF1">
    <property type="entry name" value="SODIUM CHANNEL MODIFIER 1"/>
    <property type="match status" value="1"/>
</dbReference>
<feature type="compositionally biased region" description="Acidic residues" evidence="1">
    <location>
        <begin position="143"/>
        <end position="152"/>
    </location>
</feature>
<keyword evidence="4" id="KW-1185">Reference proteome</keyword>
<dbReference type="AlphaFoldDB" id="A0A7K8EIJ1"/>
<dbReference type="GO" id="GO:0008380">
    <property type="term" value="P:RNA splicing"/>
    <property type="evidence" value="ECO:0007669"/>
    <property type="project" value="InterPro"/>
</dbReference>
<dbReference type="EMBL" id="VZTC01007560">
    <property type="protein sequence ID" value="NXB51504.1"/>
    <property type="molecule type" value="Genomic_DNA"/>
</dbReference>
<feature type="region of interest" description="Disordered" evidence="1">
    <location>
        <begin position="14"/>
        <end position="112"/>
    </location>
</feature>
<evidence type="ECO:0000313" key="4">
    <source>
        <dbReference type="Proteomes" id="UP000522331"/>
    </source>
</evidence>
<reference evidence="3 4" key="1">
    <citation type="submission" date="2019-09" db="EMBL/GenBank/DDBJ databases">
        <title>Bird 10,000 Genomes (B10K) Project - Family phase.</title>
        <authorList>
            <person name="Zhang G."/>
        </authorList>
    </citation>
    <scope>NUCLEOTIDE SEQUENCE [LARGE SCALE GENOMIC DNA]</scope>
    <source>
        <strain evidence="3">B10K-DU-002-02</strain>
        <tissue evidence="3">Muscle</tissue>
    </source>
</reference>
<comment type="caution">
    <text evidence="3">The sequence shown here is derived from an EMBL/GenBank/DDBJ whole genome shotgun (WGS) entry which is preliminary data.</text>
</comment>
<feature type="compositionally biased region" description="Polar residues" evidence="1">
    <location>
        <begin position="39"/>
        <end position="54"/>
    </location>
</feature>
<gene>
    <name evidence="3" type="primary">Scnm1</name>
    <name evidence="3" type="ORF">LEUROT_R15114</name>
</gene>
<evidence type="ECO:0000256" key="1">
    <source>
        <dbReference type="SAM" id="MobiDB-lite"/>
    </source>
</evidence>
<dbReference type="Proteomes" id="UP000522331">
    <property type="component" value="Unassembled WGS sequence"/>
</dbReference>
<feature type="compositionally biased region" description="Polar residues" evidence="1">
    <location>
        <begin position="78"/>
        <end position="101"/>
    </location>
</feature>
<name>A0A7K8EIJ1_LEURO</name>
<feature type="region of interest" description="Disordered" evidence="1">
    <location>
        <begin position="128"/>
        <end position="158"/>
    </location>
</feature>
<dbReference type="GO" id="GO:0005634">
    <property type="term" value="C:nucleus"/>
    <property type="evidence" value="ECO:0007669"/>
    <property type="project" value="TreeGrafter"/>
</dbReference>
<feature type="non-terminal residue" evidence="3">
    <location>
        <position position="158"/>
    </location>
</feature>
<organism evidence="3 4">
    <name type="scientific">Leucopsar rothschildi</name>
    <name type="common">Bali myna</name>
    <name type="synonym">Rothschild's mynah</name>
    <dbReference type="NCBI Taxonomy" id="127929"/>
    <lineage>
        <taxon>Eukaryota</taxon>
        <taxon>Metazoa</taxon>
        <taxon>Chordata</taxon>
        <taxon>Craniata</taxon>
        <taxon>Vertebrata</taxon>
        <taxon>Euteleostomi</taxon>
        <taxon>Archelosauria</taxon>
        <taxon>Archosauria</taxon>
        <taxon>Dinosauria</taxon>
        <taxon>Saurischia</taxon>
        <taxon>Theropoda</taxon>
        <taxon>Coelurosauria</taxon>
        <taxon>Aves</taxon>
        <taxon>Neognathae</taxon>
        <taxon>Neoaves</taxon>
        <taxon>Telluraves</taxon>
        <taxon>Australaves</taxon>
        <taxon>Passeriformes</taxon>
        <taxon>Sturnidae</taxon>
        <taxon>Leucopsar</taxon>
    </lineage>
</organism>
<dbReference type="PANTHER" id="PTHR32297">
    <property type="entry name" value="SODIUM CHANNEL MODIFIER 1"/>
    <property type="match status" value="1"/>
</dbReference>
<protein>
    <submittedName>
        <fullName evidence="3">SCNM1 protein</fullName>
    </submittedName>
</protein>
<dbReference type="InterPro" id="IPR033570">
    <property type="entry name" value="SCNM1"/>
</dbReference>
<evidence type="ECO:0000259" key="2">
    <source>
        <dbReference type="Pfam" id="PF15805"/>
    </source>
</evidence>
<sequence length="158" mass="17765">ENWEKPWNSLEMWGFLGDSAPSAFPPPRTKGPRIPGTIPKNSQTPPEPSRNSGNPKILTHTEGVPKERRAGRKENSRISEGNSRISEGNSRISEENSQISKENSRISEGPSPERLRILRHHLHLRSQGWVQDPAGNWIKDENAEFDSDEEEPPPLPPP</sequence>
<evidence type="ECO:0000313" key="3">
    <source>
        <dbReference type="EMBL" id="NXB51504.1"/>
    </source>
</evidence>
<accession>A0A7K8EIJ1</accession>
<dbReference type="Pfam" id="PF15805">
    <property type="entry name" value="SCNM1_acidic"/>
    <property type="match status" value="1"/>
</dbReference>
<dbReference type="InterPro" id="IPR031625">
    <property type="entry name" value="SCNM1_acidic"/>
</dbReference>
<proteinExistence type="predicted"/>